<dbReference type="Gene3D" id="1.10.10.10">
    <property type="entry name" value="Winged helix-like DNA-binding domain superfamily/Winged helix DNA-binding domain"/>
    <property type="match status" value="1"/>
</dbReference>
<dbReference type="Proteomes" id="UP001418444">
    <property type="component" value="Unassembled WGS sequence"/>
</dbReference>
<reference evidence="4" key="1">
    <citation type="journal article" date="2019" name="Int. J. Syst. Evol. Microbiol.">
        <title>The Global Catalogue of Microorganisms (GCM) 10K type strain sequencing project: providing services to taxonomists for standard genome sequencing and annotation.</title>
        <authorList>
            <consortium name="The Broad Institute Genomics Platform"/>
            <consortium name="The Broad Institute Genome Sequencing Center for Infectious Disease"/>
            <person name="Wu L."/>
            <person name="Ma J."/>
        </authorList>
    </citation>
    <scope>NUCLEOTIDE SEQUENCE [LARGE SCALE GENOMIC DNA]</scope>
    <source>
        <strain evidence="4">JCM 16923</strain>
    </source>
</reference>
<gene>
    <name evidence="3" type="ORF">GCM10022231_34850</name>
</gene>
<proteinExistence type="predicted"/>
<dbReference type="RefSeq" id="WP_344785902.1">
    <property type="nucleotide sequence ID" value="NZ_BAAAZW010000014.1"/>
</dbReference>
<evidence type="ECO:0000313" key="3">
    <source>
        <dbReference type="EMBL" id="GAA3970419.1"/>
    </source>
</evidence>
<evidence type="ECO:0000256" key="1">
    <source>
        <dbReference type="SAM" id="MobiDB-lite"/>
    </source>
</evidence>
<keyword evidence="4" id="KW-1185">Reference proteome</keyword>
<name>A0ABP7PSB6_9ACTN</name>
<dbReference type="InterPro" id="IPR001387">
    <property type="entry name" value="Cro/C1-type_HTH"/>
</dbReference>
<evidence type="ECO:0000313" key="4">
    <source>
        <dbReference type="Proteomes" id="UP001418444"/>
    </source>
</evidence>
<dbReference type="CDD" id="cd00093">
    <property type="entry name" value="HTH_XRE"/>
    <property type="match status" value="1"/>
</dbReference>
<feature type="region of interest" description="Disordered" evidence="1">
    <location>
        <begin position="1"/>
        <end position="20"/>
    </location>
</feature>
<feature type="domain" description="HTH cro/C1-type" evidence="2">
    <location>
        <begin position="147"/>
        <end position="165"/>
    </location>
</feature>
<feature type="compositionally biased region" description="Basic and acidic residues" evidence="1">
    <location>
        <begin position="9"/>
        <end position="20"/>
    </location>
</feature>
<dbReference type="PROSITE" id="PS50943">
    <property type="entry name" value="HTH_CROC1"/>
    <property type="match status" value="1"/>
</dbReference>
<dbReference type="EMBL" id="BAAAZW010000014">
    <property type="protein sequence ID" value="GAA3970419.1"/>
    <property type="molecule type" value="Genomic_DNA"/>
</dbReference>
<evidence type="ECO:0000259" key="2">
    <source>
        <dbReference type="PROSITE" id="PS50943"/>
    </source>
</evidence>
<organism evidence="3 4">
    <name type="scientific">Gordonia caeni</name>
    <dbReference type="NCBI Taxonomy" id="1007097"/>
    <lineage>
        <taxon>Bacteria</taxon>
        <taxon>Bacillati</taxon>
        <taxon>Actinomycetota</taxon>
        <taxon>Actinomycetes</taxon>
        <taxon>Mycobacteriales</taxon>
        <taxon>Gordoniaceae</taxon>
        <taxon>Gordonia</taxon>
    </lineage>
</organism>
<comment type="caution">
    <text evidence="3">The sequence shown here is derived from an EMBL/GenBank/DDBJ whole genome shotgun (WGS) entry which is preliminary data.</text>
</comment>
<accession>A0ABP7PSB6</accession>
<sequence length="194" mass="21038">MFVLTADQRSSRSEPDRVPGLIDHYREAPAVRGFERTAGDEVEAVFDDPAVVAEVAVELAASGHWSVGVGVDDVEEPLPEQTRAGRGPAFEAARRAVESAKGRRPPLRVLGPSPWCPRAQTAACLLVDLLASRTDPGREAVDLMATGLTQAEVAERLGITPQAVSLRLRSARWDLQPDAEELVTALLRHCEEDR</sequence>
<dbReference type="InterPro" id="IPR036388">
    <property type="entry name" value="WH-like_DNA-bd_sf"/>
</dbReference>
<protein>
    <recommendedName>
        <fullName evidence="2">HTH cro/C1-type domain-containing protein</fullName>
    </recommendedName>
</protein>